<protein>
    <submittedName>
        <fullName evidence="3">HIT family protein</fullName>
    </submittedName>
</protein>
<dbReference type="EMBL" id="JAQNDL010000001">
    <property type="protein sequence ID" value="MDC0717149.1"/>
    <property type="molecule type" value="Genomic_DNA"/>
</dbReference>
<dbReference type="InterPro" id="IPR036265">
    <property type="entry name" value="HIT-like_sf"/>
</dbReference>
<feature type="domain" description="HIT" evidence="2">
    <location>
        <begin position="4"/>
        <end position="107"/>
    </location>
</feature>
<sequence>MPSVFTRIINGELPGRFVYQDDRCAAFLSIAPLRPGHTLVVPKQEVDHWLDLDAELAAHLTTVAQAIGRGQMLAFAPARVGLMIAGLEVPHVHLHVVPIDGPHDLDFANADTRASAATLDEAADKLRQALAKLAPEGAGDWCL</sequence>
<dbReference type="Gene3D" id="3.30.428.10">
    <property type="entry name" value="HIT-like"/>
    <property type="match status" value="1"/>
</dbReference>
<comment type="caution">
    <text evidence="3">The sequence shown here is derived from an EMBL/GenBank/DDBJ whole genome shotgun (WGS) entry which is preliminary data.</text>
</comment>
<evidence type="ECO:0000313" key="4">
    <source>
        <dbReference type="Proteomes" id="UP001221686"/>
    </source>
</evidence>
<dbReference type="InterPro" id="IPR001310">
    <property type="entry name" value="Histidine_triad_HIT"/>
</dbReference>
<dbReference type="Proteomes" id="UP001221686">
    <property type="component" value="Unassembled WGS sequence"/>
</dbReference>
<dbReference type="PANTHER" id="PTHR46648">
    <property type="entry name" value="HIT FAMILY PROTEIN 1"/>
    <property type="match status" value="1"/>
</dbReference>
<keyword evidence="4" id="KW-1185">Reference proteome</keyword>
<dbReference type="InterPro" id="IPR011146">
    <property type="entry name" value="HIT-like"/>
</dbReference>
<evidence type="ECO:0000256" key="1">
    <source>
        <dbReference type="PROSITE-ProRule" id="PRU00464"/>
    </source>
</evidence>
<organism evidence="3 4">
    <name type="scientific">Nannocystis bainbridge</name>
    <dbReference type="NCBI Taxonomy" id="2995303"/>
    <lineage>
        <taxon>Bacteria</taxon>
        <taxon>Pseudomonadati</taxon>
        <taxon>Myxococcota</taxon>
        <taxon>Polyangia</taxon>
        <taxon>Nannocystales</taxon>
        <taxon>Nannocystaceae</taxon>
        <taxon>Nannocystis</taxon>
    </lineage>
</organism>
<evidence type="ECO:0000259" key="2">
    <source>
        <dbReference type="PROSITE" id="PS51084"/>
    </source>
</evidence>
<accession>A0ABT5DU28</accession>
<reference evidence="3 4" key="1">
    <citation type="submission" date="2022-11" db="EMBL/GenBank/DDBJ databases">
        <title>Minimal conservation of predation-associated metabolite biosynthetic gene clusters underscores biosynthetic potential of Myxococcota including descriptions for ten novel species: Archangium lansinium sp. nov., Myxococcus landrumus sp. nov., Nannocystis bai.</title>
        <authorList>
            <person name="Ahearne A."/>
            <person name="Stevens C."/>
            <person name="Dowd S."/>
        </authorList>
    </citation>
    <scope>NUCLEOTIDE SEQUENCE [LARGE SCALE GENOMIC DNA]</scope>
    <source>
        <strain evidence="3 4">BB15-2</strain>
    </source>
</reference>
<dbReference type="PRINTS" id="PR00332">
    <property type="entry name" value="HISTRIAD"/>
</dbReference>
<dbReference type="Pfam" id="PF01230">
    <property type="entry name" value="HIT"/>
    <property type="match status" value="1"/>
</dbReference>
<gene>
    <name evidence="3" type="ORF">POL25_09620</name>
</gene>
<evidence type="ECO:0000313" key="3">
    <source>
        <dbReference type="EMBL" id="MDC0717149.1"/>
    </source>
</evidence>
<dbReference type="PANTHER" id="PTHR46648:SF1">
    <property type="entry name" value="ADENOSINE 5'-MONOPHOSPHORAMIDASE HNT1"/>
    <property type="match status" value="1"/>
</dbReference>
<proteinExistence type="predicted"/>
<feature type="short sequence motif" description="Histidine triad motif" evidence="1">
    <location>
        <begin position="91"/>
        <end position="95"/>
    </location>
</feature>
<dbReference type="SUPFAM" id="SSF54197">
    <property type="entry name" value="HIT-like"/>
    <property type="match status" value="1"/>
</dbReference>
<dbReference type="RefSeq" id="WP_272085634.1">
    <property type="nucleotide sequence ID" value="NZ_JAQNDL010000001.1"/>
</dbReference>
<name>A0ABT5DU28_9BACT</name>
<dbReference type="PROSITE" id="PS51084">
    <property type="entry name" value="HIT_2"/>
    <property type="match status" value="1"/>
</dbReference>